<comment type="caution">
    <text evidence="2">The sequence shown here is derived from an EMBL/GenBank/DDBJ whole genome shotgun (WGS) entry which is preliminary data.</text>
</comment>
<accession>A0A4S8QEM9</accession>
<reference evidence="2 3" key="2">
    <citation type="submission" date="2019-05" db="EMBL/GenBank/DDBJ databases">
        <title>Glycomyces buryatensis sp. nov.</title>
        <authorList>
            <person name="Nikitina E."/>
        </authorList>
    </citation>
    <scope>NUCLEOTIDE SEQUENCE [LARGE SCALE GENOMIC DNA]</scope>
    <source>
        <strain evidence="2 3">18</strain>
    </source>
</reference>
<dbReference type="EMBL" id="STGY01000008">
    <property type="protein sequence ID" value="THV43053.1"/>
    <property type="molecule type" value="Genomic_DNA"/>
</dbReference>
<reference evidence="3" key="1">
    <citation type="submission" date="2019-04" db="EMBL/GenBank/DDBJ databases">
        <title>Nocardioides xinjiangensis sp. nov.</title>
        <authorList>
            <person name="Liu S."/>
        </authorList>
    </citation>
    <scope>NUCLEOTIDE SEQUENCE [LARGE SCALE GENOMIC DNA]</scope>
    <source>
        <strain evidence="3">18</strain>
    </source>
</reference>
<name>A0A4S8QEM9_9ACTN</name>
<feature type="domain" description="Glyoxalase-like" evidence="1">
    <location>
        <begin position="142"/>
        <end position="240"/>
    </location>
</feature>
<keyword evidence="3" id="KW-1185">Reference proteome</keyword>
<dbReference type="CDD" id="cd06587">
    <property type="entry name" value="VOC"/>
    <property type="match status" value="1"/>
</dbReference>
<dbReference type="Gene3D" id="3.10.180.10">
    <property type="entry name" value="2,3-Dihydroxybiphenyl 1,2-Dioxygenase, domain 1"/>
    <property type="match status" value="2"/>
</dbReference>
<dbReference type="InterPro" id="IPR041581">
    <property type="entry name" value="Glyoxalase_6"/>
</dbReference>
<evidence type="ECO:0000313" key="2">
    <source>
        <dbReference type="EMBL" id="THV43053.1"/>
    </source>
</evidence>
<sequence length="241" mass="26476">MAARWVTAFWDFPSAGFEAGIDFWLQASGTTLSPRRGPDGEFATLVPPDGDAHLRVQRVQSGPGGNHLDLHVDDVELDAARAVALGANVLHREPGLIVLRSPGGLPLCLDTYKGESRIPAARTWPGGAGSRVDTYCVDIPPDRYESETHFWSTLTDWALKPGYGPEFLHLDRPVDLPVRIIFQLLADPAPHDPVRSHLDLTATDIDAVSEQHRLLGANPKGRFERWQVMEDPAGITYCITD</sequence>
<dbReference type="AlphaFoldDB" id="A0A4S8QEM9"/>
<protein>
    <submittedName>
        <fullName evidence="2">VOC family protein</fullName>
    </submittedName>
</protein>
<evidence type="ECO:0000313" key="3">
    <source>
        <dbReference type="Proteomes" id="UP000308760"/>
    </source>
</evidence>
<dbReference type="OrthoDB" id="3286168at2"/>
<dbReference type="PANTHER" id="PTHR35908">
    <property type="entry name" value="HYPOTHETICAL FUSION PROTEIN"/>
    <property type="match status" value="1"/>
</dbReference>
<feature type="domain" description="Glyoxalase-like" evidence="1">
    <location>
        <begin position="15"/>
        <end position="109"/>
    </location>
</feature>
<gene>
    <name evidence="2" type="ORF">FAB82_03095</name>
</gene>
<dbReference type="PANTHER" id="PTHR35908:SF1">
    <property type="entry name" value="CONSERVED PROTEIN"/>
    <property type="match status" value="1"/>
</dbReference>
<evidence type="ECO:0000259" key="1">
    <source>
        <dbReference type="Pfam" id="PF18029"/>
    </source>
</evidence>
<dbReference type="Pfam" id="PF18029">
    <property type="entry name" value="Glyoxalase_6"/>
    <property type="match status" value="2"/>
</dbReference>
<organism evidence="2 3">
    <name type="scientific">Glycomyces buryatensis</name>
    <dbReference type="NCBI Taxonomy" id="2570927"/>
    <lineage>
        <taxon>Bacteria</taxon>
        <taxon>Bacillati</taxon>
        <taxon>Actinomycetota</taxon>
        <taxon>Actinomycetes</taxon>
        <taxon>Glycomycetales</taxon>
        <taxon>Glycomycetaceae</taxon>
        <taxon>Glycomyces</taxon>
    </lineage>
</organism>
<dbReference type="InterPro" id="IPR029068">
    <property type="entry name" value="Glyas_Bleomycin-R_OHBP_Dase"/>
</dbReference>
<dbReference type="Proteomes" id="UP000308760">
    <property type="component" value="Unassembled WGS sequence"/>
</dbReference>
<dbReference type="SUPFAM" id="SSF54593">
    <property type="entry name" value="Glyoxalase/Bleomycin resistance protein/Dihydroxybiphenyl dioxygenase"/>
    <property type="match status" value="1"/>
</dbReference>
<proteinExistence type="predicted"/>
<dbReference type="RefSeq" id="WP_136533084.1">
    <property type="nucleotide sequence ID" value="NZ_STGY01000008.1"/>
</dbReference>